<dbReference type="Gene3D" id="3.40.50.720">
    <property type="entry name" value="NAD(P)-binding Rossmann-like Domain"/>
    <property type="match status" value="1"/>
</dbReference>
<dbReference type="OrthoDB" id="9780520at2"/>
<dbReference type="PROSITE" id="PS01162">
    <property type="entry name" value="QOR_ZETA_CRYSTAL"/>
    <property type="match status" value="1"/>
</dbReference>
<keyword evidence="3" id="KW-1185">Reference proteome</keyword>
<proteinExistence type="predicted"/>
<dbReference type="Pfam" id="PF08240">
    <property type="entry name" value="ADH_N"/>
    <property type="match status" value="1"/>
</dbReference>
<sequence length="341" mass="34800">MRVVYAERFGTPEVLRPDQAPDPAAGPGQAVVRVAAADTLFLDVVIRRGGPGPWGVRPPYVPGAGIAGEVSSVGAGVDAAWVGRRVVVKSGTGGPRPAVETIAQAAARTTPTGGYAEHAVVAEEALVPVPEALGLREAAALVNDGLTAMLLAEAARVCPGENVLVTPAGGGLGCLLVQLARAAGARVFAGAGGSHKCELARELGAATAVDYTRQGWAERLREAADGAGMDVVLDGVGGQTGRSSFGLVGSGGRFVAFGSPSGGFTAVDAQEAREHGVRVVSILDLEWTPADERRLPERALRAAAEGRIRPVIGQMFPLENAAEAHAAIEARKVLGKTLLLP</sequence>
<dbReference type="SMART" id="SM00829">
    <property type="entry name" value="PKS_ER"/>
    <property type="match status" value="1"/>
</dbReference>
<reference evidence="2 3" key="1">
    <citation type="submission" date="2018-11" db="EMBL/GenBank/DDBJ databases">
        <title>The genome draft of YIM 96095.</title>
        <authorList>
            <person name="Tang S.-K."/>
            <person name="Chunyu W.-X."/>
            <person name="Feng Y.-Z."/>
        </authorList>
    </citation>
    <scope>NUCLEOTIDE SEQUENCE [LARGE SCALE GENOMIC DNA]</scope>
    <source>
        <strain evidence="2 3">YIM 96095</strain>
    </source>
</reference>
<dbReference type="GO" id="GO:0008270">
    <property type="term" value="F:zinc ion binding"/>
    <property type="evidence" value="ECO:0007669"/>
    <property type="project" value="InterPro"/>
</dbReference>
<dbReference type="Proteomes" id="UP000269198">
    <property type="component" value="Unassembled WGS sequence"/>
</dbReference>
<gene>
    <name evidence="2" type="ORF">EFW17_03670</name>
</gene>
<dbReference type="Gene3D" id="3.90.180.10">
    <property type="entry name" value="Medium-chain alcohol dehydrogenases, catalytic domain"/>
    <property type="match status" value="1"/>
</dbReference>
<name>A0A3N0EGF2_9ACTN</name>
<dbReference type="InterPro" id="IPR002364">
    <property type="entry name" value="Quin_OxRdtase/zeta-crystal_CS"/>
</dbReference>
<organism evidence="2 3">
    <name type="scientific">Halostreptopolyspora alba</name>
    <dbReference type="NCBI Taxonomy" id="2487137"/>
    <lineage>
        <taxon>Bacteria</taxon>
        <taxon>Bacillati</taxon>
        <taxon>Actinomycetota</taxon>
        <taxon>Actinomycetes</taxon>
        <taxon>Streptosporangiales</taxon>
        <taxon>Nocardiopsidaceae</taxon>
        <taxon>Halostreptopolyspora</taxon>
    </lineage>
</organism>
<feature type="domain" description="Enoyl reductase (ER)" evidence="1">
    <location>
        <begin position="10"/>
        <end position="339"/>
    </location>
</feature>
<dbReference type="InterPro" id="IPR013154">
    <property type="entry name" value="ADH-like_N"/>
</dbReference>
<dbReference type="EMBL" id="RJMB01000002">
    <property type="protein sequence ID" value="RNL86970.1"/>
    <property type="molecule type" value="Genomic_DNA"/>
</dbReference>
<dbReference type="SUPFAM" id="SSF51735">
    <property type="entry name" value="NAD(P)-binding Rossmann-fold domains"/>
    <property type="match status" value="1"/>
</dbReference>
<comment type="caution">
    <text evidence="2">The sequence shown here is derived from an EMBL/GenBank/DDBJ whole genome shotgun (WGS) entry which is preliminary data.</text>
</comment>
<dbReference type="InterPro" id="IPR051397">
    <property type="entry name" value="Zn-ADH-like_protein"/>
</dbReference>
<dbReference type="AlphaFoldDB" id="A0A3N0EGF2"/>
<dbReference type="InterPro" id="IPR020843">
    <property type="entry name" value="ER"/>
</dbReference>
<dbReference type="PANTHER" id="PTHR43677:SF4">
    <property type="entry name" value="QUINONE OXIDOREDUCTASE-LIKE PROTEIN 2"/>
    <property type="match status" value="1"/>
</dbReference>
<dbReference type="SUPFAM" id="SSF50129">
    <property type="entry name" value="GroES-like"/>
    <property type="match status" value="1"/>
</dbReference>
<dbReference type="Pfam" id="PF13602">
    <property type="entry name" value="ADH_zinc_N_2"/>
    <property type="match status" value="1"/>
</dbReference>
<protein>
    <submittedName>
        <fullName evidence="2">NADPH:quinone reductase</fullName>
    </submittedName>
</protein>
<dbReference type="GO" id="GO:0016491">
    <property type="term" value="F:oxidoreductase activity"/>
    <property type="evidence" value="ECO:0007669"/>
    <property type="project" value="InterPro"/>
</dbReference>
<dbReference type="RefSeq" id="WP_123199798.1">
    <property type="nucleotide sequence ID" value="NZ_RJMB01000002.1"/>
</dbReference>
<dbReference type="PANTHER" id="PTHR43677">
    <property type="entry name" value="SHORT-CHAIN DEHYDROGENASE/REDUCTASE"/>
    <property type="match status" value="1"/>
</dbReference>
<evidence type="ECO:0000313" key="3">
    <source>
        <dbReference type="Proteomes" id="UP000269198"/>
    </source>
</evidence>
<accession>A0A3N0EGF2</accession>
<dbReference type="InterPro" id="IPR036291">
    <property type="entry name" value="NAD(P)-bd_dom_sf"/>
</dbReference>
<dbReference type="InterPro" id="IPR011032">
    <property type="entry name" value="GroES-like_sf"/>
</dbReference>
<evidence type="ECO:0000259" key="1">
    <source>
        <dbReference type="SMART" id="SM00829"/>
    </source>
</evidence>
<evidence type="ECO:0000313" key="2">
    <source>
        <dbReference type="EMBL" id="RNL86970.1"/>
    </source>
</evidence>